<comment type="caution">
    <text evidence="1">The sequence shown here is derived from an EMBL/GenBank/DDBJ whole genome shotgun (WGS) entry which is preliminary data.</text>
</comment>
<keyword evidence="2" id="KW-1185">Reference proteome</keyword>
<reference evidence="1" key="1">
    <citation type="submission" date="2020-11" db="EMBL/GenBank/DDBJ databases">
        <authorList>
            <consortium name="DOE Joint Genome Institute"/>
            <person name="Ahrendt S."/>
            <person name="Riley R."/>
            <person name="Andreopoulos W."/>
            <person name="Labutti K."/>
            <person name="Pangilinan J."/>
            <person name="Ruiz-Duenas F.J."/>
            <person name="Barrasa J.M."/>
            <person name="Sanchez-Garcia M."/>
            <person name="Camarero S."/>
            <person name="Miyauchi S."/>
            <person name="Serrano A."/>
            <person name="Linde D."/>
            <person name="Babiker R."/>
            <person name="Drula E."/>
            <person name="Ayuso-Fernandez I."/>
            <person name="Pacheco R."/>
            <person name="Padilla G."/>
            <person name="Ferreira P."/>
            <person name="Barriuso J."/>
            <person name="Kellner H."/>
            <person name="Castanera R."/>
            <person name="Alfaro M."/>
            <person name="Ramirez L."/>
            <person name="Pisabarro A.G."/>
            <person name="Kuo A."/>
            <person name="Tritt A."/>
            <person name="Lipzen A."/>
            <person name="He G."/>
            <person name="Yan M."/>
            <person name="Ng V."/>
            <person name="Cullen D."/>
            <person name="Martin F."/>
            <person name="Rosso M.-N."/>
            <person name="Henrissat B."/>
            <person name="Hibbett D."/>
            <person name="Martinez A.T."/>
            <person name="Grigoriev I.V."/>
        </authorList>
    </citation>
    <scope>NUCLEOTIDE SEQUENCE</scope>
    <source>
        <strain evidence="1">CBS 506.95</strain>
    </source>
</reference>
<dbReference type="InterPro" id="IPR036047">
    <property type="entry name" value="F-box-like_dom_sf"/>
</dbReference>
<evidence type="ECO:0000313" key="1">
    <source>
        <dbReference type="EMBL" id="KAF9525278.1"/>
    </source>
</evidence>
<protein>
    <recommendedName>
        <fullName evidence="3">F-box domain-containing protein</fullName>
    </recommendedName>
</protein>
<dbReference type="OrthoDB" id="3270987at2759"/>
<evidence type="ECO:0000313" key="2">
    <source>
        <dbReference type="Proteomes" id="UP000807306"/>
    </source>
</evidence>
<organism evidence="1 2">
    <name type="scientific">Crepidotus variabilis</name>
    <dbReference type="NCBI Taxonomy" id="179855"/>
    <lineage>
        <taxon>Eukaryota</taxon>
        <taxon>Fungi</taxon>
        <taxon>Dikarya</taxon>
        <taxon>Basidiomycota</taxon>
        <taxon>Agaricomycotina</taxon>
        <taxon>Agaricomycetes</taxon>
        <taxon>Agaricomycetidae</taxon>
        <taxon>Agaricales</taxon>
        <taxon>Agaricineae</taxon>
        <taxon>Crepidotaceae</taxon>
        <taxon>Crepidotus</taxon>
    </lineage>
</organism>
<dbReference type="Proteomes" id="UP000807306">
    <property type="component" value="Unassembled WGS sequence"/>
</dbReference>
<dbReference type="Gene3D" id="1.20.1280.50">
    <property type="match status" value="1"/>
</dbReference>
<dbReference type="SUPFAM" id="SSF52047">
    <property type="entry name" value="RNI-like"/>
    <property type="match status" value="1"/>
</dbReference>
<name>A0A9P6E9L2_9AGAR</name>
<dbReference type="EMBL" id="MU157886">
    <property type="protein sequence ID" value="KAF9525278.1"/>
    <property type="molecule type" value="Genomic_DNA"/>
</dbReference>
<evidence type="ECO:0008006" key="3">
    <source>
        <dbReference type="Google" id="ProtNLM"/>
    </source>
</evidence>
<accession>A0A9P6E9L2</accession>
<sequence length="457" mass="52152">MSGRLGSRIPDDLANKCHKNHAGTCCGCQKLIYIDRKIQDARRALESLLDEREELTSVLNEHHDPFAYRLPVEIVSRVFQHCRAVEPAAYTSDEQQHTLDLVKSVFSLGGVCRNWRYIVRHNPTMWSVLCATIMRSNRTSSVAMIQDWLDLSGSVPLFLQIRFVEQDDDRFHRDVQKIITSIAHHAHRWEVLDLAIPFFFLPAFSTAISNKTLHCLDHLKLETIGSEDERLEICAAPRSLTLRTSSFDEISMDFISWNKLTSVFARALCLDQTMDLFCRAPALQFCSIDVVDVDADIPSESPIICSSLHTLIIRWFPDEFWNMFSFPVLEKLHIKLPDHNDDTQASWINLQTLLRRSGCKIQVLDIEDYKECEGEVVNVLKLTPDLKQFRVGGALLRGAFFSAMNAASQPREDLHFLEKLQVFCCDTSSTFHHYLKISGRRPSTNTCLSVSSTLCAD</sequence>
<dbReference type="SUPFAM" id="SSF81383">
    <property type="entry name" value="F-box domain"/>
    <property type="match status" value="1"/>
</dbReference>
<dbReference type="AlphaFoldDB" id="A0A9P6E9L2"/>
<proteinExistence type="predicted"/>
<gene>
    <name evidence="1" type="ORF">CPB83DRAFT_859812</name>
</gene>